<gene>
    <name evidence="2" type="ORF">EJV47_14930</name>
</gene>
<proteinExistence type="predicted"/>
<reference evidence="2 3" key="1">
    <citation type="submission" date="2018-12" db="EMBL/GenBank/DDBJ databases">
        <title>Hymenobacter gummosus sp. nov., isolated from a spring.</title>
        <authorList>
            <person name="Nie L."/>
        </authorList>
    </citation>
    <scope>NUCLEOTIDE SEQUENCE [LARGE SCALE GENOMIC DNA]</scope>
    <source>
        <strain evidence="2 3">KCTC 52166</strain>
    </source>
</reference>
<name>A0A3S0H5M0_9BACT</name>
<feature type="compositionally biased region" description="Basic and acidic residues" evidence="1">
    <location>
        <begin position="1"/>
        <end position="13"/>
    </location>
</feature>
<keyword evidence="3" id="KW-1185">Reference proteome</keyword>
<protein>
    <submittedName>
        <fullName evidence="2">Uncharacterized protein</fullName>
    </submittedName>
</protein>
<feature type="region of interest" description="Disordered" evidence="1">
    <location>
        <begin position="1"/>
        <end position="20"/>
    </location>
</feature>
<evidence type="ECO:0000313" key="2">
    <source>
        <dbReference type="EMBL" id="RTQ48888.1"/>
    </source>
</evidence>
<evidence type="ECO:0000256" key="1">
    <source>
        <dbReference type="SAM" id="MobiDB-lite"/>
    </source>
</evidence>
<dbReference type="EMBL" id="RXOF01000008">
    <property type="protein sequence ID" value="RTQ48888.1"/>
    <property type="molecule type" value="Genomic_DNA"/>
</dbReference>
<accession>A0A3S0H5M0</accession>
<feature type="region of interest" description="Disordered" evidence="1">
    <location>
        <begin position="35"/>
        <end position="60"/>
    </location>
</feature>
<organism evidence="2 3">
    <name type="scientific">Hymenobacter gummosus</name>
    <dbReference type="NCBI Taxonomy" id="1776032"/>
    <lineage>
        <taxon>Bacteria</taxon>
        <taxon>Pseudomonadati</taxon>
        <taxon>Bacteroidota</taxon>
        <taxon>Cytophagia</taxon>
        <taxon>Cytophagales</taxon>
        <taxon>Hymenobacteraceae</taxon>
        <taxon>Hymenobacter</taxon>
    </lineage>
</organism>
<evidence type="ECO:0000313" key="3">
    <source>
        <dbReference type="Proteomes" id="UP000282184"/>
    </source>
</evidence>
<comment type="caution">
    <text evidence="2">The sequence shown here is derived from an EMBL/GenBank/DDBJ whole genome shotgun (WGS) entry which is preliminary data.</text>
</comment>
<feature type="compositionally biased region" description="Polar residues" evidence="1">
    <location>
        <begin position="49"/>
        <end position="60"/>
    </location>
</feature>
<dbReference type="RefSeq" id="WP_126693964.1">
    <property type="nucleotide sequence ID" value="NZ_RXOF01000008.1"/>
</dbReference>
<dbReference type="AlphaFoldDB" id="A0A3S0H5M0"/>
<dbReference type="Proteomes" id="UP000282184">
    <property type="component" value="Unassembled WGS sequence"/>
</dbReference>
<sequence>MSKKLGIEPREVDLSVGPAEPLTPQAAQEIARFMAASKQKQKRRALEAASTQQPVPATTK</sequence>